<dbReference type="InterPro" id="IPR041930">
    <property type="entry name" value="Acetylene_hydratase"/>
</dbReference>
<dbReference type="Gene3D" id="2.20.25.90">
    <property type="entry name" value="ADC-like domains"/>
    <property type="match status" value="1"/>
</dbReference>
<dbReference type="InterPro" id="IPR009010">
    <property type="entry name" value="Asp_de-COase-like_dom_sf"/>
</dbReference>
<dbReference type="Proteomes" id="UP001487305">
    <property type="component" value="Unassembled WGS sequence"/>
</dbReference>
<dbReference type="PANTHER" id="PTHR43742:SF6">
    <property type="entry name" value="OXIDOREDUCTASE YYAE-RELATED"/>
    <property type="match status" value="1"/>
</dbReference>
<keyword evidence="7" id="KW-1185">Reference proteome</keyword>
<evidence type="ECO:0000259" key="5">
    <source>
        <dbReference type="PROSITE" id="PS51669"/>
    </source>
</evidence>
<dbReference type="PROSITE" id="PS51669">
    <property type="entry name" value="4FE4S_MOW_BIS_MGD"/>
    <property type="match status" value="1"/>
</dbReference>
<dbReference type="CDD" id="cd02759">
    <property type="entry name" value="MopB_Acetylene-hydratase"/>
    <property type="match status" value="1"/>
</dbReference>
<dbReference type="SUPFAM" id="SSF50692">
    <property type="entry name" value="ADC-like"/>
    <property type="match status" value="1"/>
</dbReference>
<name>A0ABV1JAE0_9ACTN</name>
<evidence type="ECO:0000313" key="7">
    <source>
        <dbReference type="Proteomes" id="UP001487305"/>
    </source>
</evidence>
<dbReference type="Pfam" id="PF00384">
    <property type="entry name" value="Molybdopterin"/>
    <property type="match status" value="1"/>
</dbReference>
<dbReference type="InterPro" id="IPR037949">
    <property type="entry name" value="MopB_CT_Acetylene-hydratase"/>
</dbReference>
<evidence type="ECO:0000256" key="3">
    <source>
        <dbReference type="ARBA" id="ARBA00023004"/>
    </source>
</evidence>
<evidence type="ECO:0000256" key="4">
    <source>
        <dbReference type="ARBA" id="ARBA00023014"/>
    </source>
</evidence>
<accession>A0ABV1JAE0</accession>
<dbReference type="Pfam" id="PF04879">
    <property type="entry name" value="Molybdop_Fe4S4"/>
    <property type="match status" value="1"/>
</dbReference>
<evidence type="ECO:0000256" key="1">
    <source>
        <dbReference type="ARBA" id="ARBA00010312"/>
    </source>
</evidence>
<protein>
    <submittedName>
        <fullName evidence="6">Molybdopterin-dependent oxidoreductase</fullName>
    </submittedName>
</protein>
<dbReference type="PANTHER" id="PTHR43742">
    <property type="entry name" value="TRIMETHYLAMINE-N-OXIDE REDUCTASE"/>
    <property type="match status" value="1"/>
</dbReference>
<keyword evidence="2" id="KW-0479">Metal-binding</keyword>
<evidence type="ECO:0000313" key="6">
    <source>
        <dbReference type="EMBL" id="MEQ3361805.1"/>
    </source>
</evidence>
<dbReference type="InterPro" id="IPR006963">
    <property type="entry name" value="Mopterin_OxRdtase_4Fe-4S_dom"/>
</dbReference>
<comment type="caution">
    <text evidence="6">The sequence shown here is derived from an EMBL/GenBank/DDBJ whole genome shotgun (WGS) entry which is preliminary data.</text>
</comment>
<dbReference type="EMBL" id="JBBNOP010000001">
    <property type="protein sequence ID" value="MEQ3361805.1"/>
    <property type="molecule type" value="Genomic_DNA"/>
</dbReference>
<dbReference type="Pfam" id="PF01568">
    <property type="entry name" value="Molydop_binding"/>
    <property type="match status" value="1"/>
</dbReference>
<dbReference type="RefSeq" id="WP_102375289.1">
    <property type="nucleotide sequence ID" value="NZ_DBFADM010000049.1"/>
</dbReference>
<organism evidence="6 7">
    <name type="scientific">Raoultibacter massiliensis</name>
    <dbReference type="NCBI Taxonomy" id="1852371"/>
    <lineage>
        <taxon>Bacteria</taxon>
        <taxon>Bacillati</taxon>
        <taxon>Actinomycetota</taxon>
        <taxon>Coriobacteriia</taxon>
        <taxon>Eggerthellales</taxon>
        <taxon>Eggerthellaceae</taxon>
        <taxon>Raoultibacter</taxon>
    </lineage>
</organism>
<dbReference type="SMART" id="SM00926">
    <property type="entry name" value="Molybdop_Fe4S4"/>
    <property type="match status" value="1"/>
</dbReference>
<evidence type="ECO:0000256" key="2">
    <source>
        <dbReference type="ARBA" id="ARBA00022723"/>
    </source>
</evidence>
<proteinExistence type="inferred from homology"/>
<dbReference type="SUPFAM" id="SSF53706">
    <property type="entry name" value="Formate dehydrogenase/DMSO reductase, domains 1-3"/>
    <property type="match status" value="1"/>
</dbReference>
<dbReference type="Gene3D" id="3.40.50.740">
    <property type="match status" value="1"/>
</dbReference>
<reference evidence="6 7" key="1">
    <citation type="submission" date="2024-04" db="EMBL/GenBank/DDBJ databases">
        <title>Human intestinal bacterial collection.</title>
        <authorList>
            <person name="Pauvert C."/>
            <person name="Hitch T.C.A."/>
            <person name="Clavel T."/>
        </authorList>
    </citation>
    <scope>NUCLEOTIDE SEQUENCE [LARGE SCALE GENOMIC DNA]</scope>
    <source>
        <strain evidence="6 7">CLA-KB-H42</strain>
    </source>
</reference>
<dbReference type="InterPro" id="IPR050612">
    <property type="entry name" value="Prok_Mopterin_Oxidored"/>
</dbReference>
<feature type="domain" description="4Fe-4S Mo/W bis-MGD-type" evidence="5">
    <location>
        <begin position="24"/>
        <end position="80"/>
    </location>
</feature>
<comment type="similarity">
    <text evidence="1">Belongs to the prokaryotic molybdopterin-containing oxidoreductase family.</text>
</comment>
<dbReference type="CDD" id="cd02781">
    <property type="entry name" value="MopB_CT_Acetylene-hydratase"/>
    <property type="match status" value="1"/>
</dbReference>
<keyword evidence="4" id="KW-0411">Iron-sulfur</keyword>
<dbReference type="InterPro" id="IPR006657">
    <property type="entry name" value="MoPterin_dinucl-bd_dom"/>
</dbReference>
<gene>
    <name evidence="6" type="ORF">AAA083_02315</name>
</gene>
<dbReference type="InterPro" id="IPR006656">
    <property type="entry name" value="Mopterin_OxRdtase"/>
</dbReference>
<dbReference type="Gene3D" id="2.40.40.20">
    <property type="match status" value="1"/>
</dbReference>
<dbReference type="Gene3D" id="3.40.228.10">
    <property type="entry name" value="Dimethylsulfoxide Reductase, domain 2"/>
    <property type="match status" value="1"/>
</dbReference>
<keyword evidence="3" id="KW-0408">Iron</keyword>
<sequence length="788" mass="89856">MINEYNKDLYKEDWRWYEDGYEVTRTSVWTGPGCHNGCGVLCYTKDGKLEKIEGDPNFGYSQGRLCLRCLNMVENIYNNDRLKWPLLRDGEKGENKWKRITWEEAFDWLEETYAKICDTIKNEYGGIGPEGIVALSGTGRNAMWHGAMCLRAVFGSPNMAFGFLSADSCYQPRMTANLMKDGDCWILDASQLHPDRYDNPEWVCPEVVVVWGNEPLASNGDGFMGHWLVDLMRLGTKLIVVDPALTWLASKADVWLQVRPGTDCALALGMLNVIINEDLYDHDFVENWCYGFDELVERVAEYPTDKVAEICWLDEQDIIDAARMYAAAKPAGVQWGLAIDMQIAAMEASFAISDLVAITGNLDVPGGNVLVRYAYNSSKKYGCGLEFIDQDMLDRRIGTEQSPIHKAGYTPFIPPDLLLEAMETGVPYMPQMMWVHGTNPIANMGGDAPRIYRAWKNVPYTVVVDYYLTPTAVAFADLVLPVAMSVERDSFRSWWQPLRTITASAGRYYECKMDEELVLDLGKRFNPKFFNQFNDVHEFLTYMIQDDGYGVDYTFDDLNKKVYDWWDFNETYKKYEKGLLREDGNPGFVTATGLYEIYSPLFDVWGFDPLPQHLEPYESPVRTPELYKEYPYIYTSGHRHIGLFHSEHRQLPTMREVHPTAIADISPEIAEEIGVIEGDWVWFENKRGKCKQQVHIAPGLMPKLVRARHGWWFPEQEGAEPNLYGVFDCNANNLTTMGVYGPTHYGAPYKCSLCKCYKVTEENDCSPSEIVTQGGGFGGNDYTRFEGK</sequence>